<dbReference type="InterPro" id="IPR037049">
    <property type="entry name" value="DUF1214_C_sf"/>
</dbReference>
<dbReference type="InterPro" id="IPR010621">
    <property type="entry name" value="DUF1214"/>
</dbReference>
<dbReference type="PANTHER" id="PTHR36509:SF3">
    <property type="entry name" value="SIGNAL PEPTIDE PROTEIN"/>
    <property type="match status" value="1"/>
</dbReference>
<accession>A0A7S2NYJ4</accession>
<reference evidence="3" key="1">
    <citation type="submission" date="2021-01" db="EMBL/GenBank/DDBJ databases">
        <authorList>
            <person name="Corre E."/>
            <person name="Pelletier E."/>
            <person name="Niang G."/>
            <person name="Scheremetjew M."/>
            <person name="Finn R."/>
            <person name="Kale V."/>
            <person name="Holt S."/>
            <person name="Cochrane G."/>
            <person name="Meng A."/>
            <person name="Brown T."/>
            <person name="Cohen L."/>
        </authorList>
    </citation>
    <scope>NUCLEOTIDE SEQUENCE</scope>
    <source>
        <strain evidence="3">RCC3387</strain>
    </source>
</reference>
<dbReference type="PANTHER" id="PTHR36509">
    <property type="entry name" value="BLL3101 PROTEIN"/>
    <property type="match status" value="1"/>
</dbReference>
<name>A0A7S2NYJ4_9DINO</name>
<evidence type="ECO:0000313" key="3">
    <source>
        <dbReference type="EMBL" id="CAD9568067.1"/>
    </source>
</evidence>
<dbReference type="InterPro" id="IPR037050">
    <property type="entry name" value="DUF1254_sf"/>
</dbReference>
<dbReference type="SUPFAM" id="SSF160935">
    <property type="entry name" value="VPA0735-like"/>
    <property type="match status" value="1"/>
</dbReference>
<dbReference type="Pfam" id="PF06863">
    <property type="entry name" value="DUF1254"/>
    <property type="match status" value="1"/>
</dbReference>
<feature type="domain" description="DUF1214" evidence="1">
    <location>
        <begin position="333"/>
        <end position="438"/>
    </location>
</feature>
<evidence type="ECO:0000259" key="1">
    <source>
        <dbReference type="Pfam" id="PF06742"/>
    </source>
</evidence>
<dbReference type="Gene3D" id="2.60.40.1610">
    <property type="entry name" value="Domain of unknown function DUF1254"/>
    <property type="match status" value="1"/>
</dbReference>
<sequence>MYEALDLVRGIDTFLDLVPMASLEAIRAGSVSLGATSCNQGFYMDTLLDSDPLFLTGNTDTVYASVFMDLERDGPTVIELPAKLGPGTVNDAYFRFVIDTGSVGLDRGNGGRYLILPPTYEGLSPPEGGMEAAVKGETYFVAKSRTFMNWLILRGFLVDGKTDFSKKLMDEGVKVYPLAQKANPPRMEWIRGSFKSWNTVHANDFSFYEEIWQVLQKEPVDFIDPEARGRAAAIGLRKGAPFQPDDKLKATLVEAVQVANAMARSIAFRPRDAEAYLYGKGSGWYTPFIGGSYQWLWEGGRLGRNQDARLLFFYLATVNTPAMTLKMVGKGSQYGLNCTDSEGKYFDGAACYKLTLPKNIPAADFWSIVIYDPQTRSELQTSFAFPSKNSKRDTDIAFNEDGSVDIYVAPKPPAGREANWIESVPGKSWFTLLRLYGPLDSWFDKTWRPGEFVKV</sequence>
<dbReference type="InterPro" id="IPR010679">
    <property type="entry name" value="DUF1254"/>
</dbReference>
<evidence type="ECO:0000259" key="2">
    <source>
        <dbReference type="Pfam" id="PF06863"/>
    </source>
</evidence>
<dbReference type="Gene3D" id="2.60.120.600">
    <property type="entry name" value="Domain of unknown function DUF1214, C-terminal domain"/>
    <property type="match status" value="1"/>
</dbReference>
<protein>
    <recommendedName>
        <fullName evidence="4">DUF1254 domain-containing protein</fullName>
    </recommendedName>
</protein>
<organism evidence="3">
    <name type="scientific">Zooxanthella nutricula</name>
    <dbReference type="NCBI Taxonomy" id="1333877"/>
    <lineage>
        <taxon>Eukaryota</taxon>
        <taxon>Sar</taxon>
        <taxon>Alveolata</taxon>
        <taxon>Dinophyceae</taxon>
        <taxon>Peridiniales</taxon>
        <taxon>Peridiniales incertae sedis</taxon>
        <taxon>Zooxanthella</taxon>
    </lineage>
</organism>
<dbReference type="Gene3D" id="1.10.3360.10">
    <property type="entry name" value="VPA0735-like domain"/>
    <property type="match status" value="1"/>
</dbReference>
<evidence type="ECO:0008006" key="4">
    <source>
        <dbReference type="Google" id="ProtNLM"/>
    </source>
</evidence>
<proteinExistence type="predicted"/>
<dbReference type="AlphaFoldDB" id="A0A7S2NYJ4"/>
<dbReference type="EMBL" id="HBGW01042742">
    <property type="protein sequence ID" value="CAD9568067.1"/>
    <property type="molecule type" value="Transcribed_RNA"/>
</dbReference>
<dbReference type="Pfam" id="PF06742">
    <property type="entry name" value="DUF1214"/>
    <property type="match status" value="1"/>
</dbReference>
<gene>
    <name evidence="3" type="ORF">BRAN1462_LOCUS27072</name>
</gene>
<feature type="domain" description="DUF1254" evidence="2">
    <location>
        <begin position="42"/>
        <end position="177"/>
    </location>
</feature>